<dbReference type="NCBIfam" id="TIGR00879">
    <property type="entry name" value="SP"/>
    <property type="match status" value="1"/>
</dbReference>
<feature type="transmembrane region" description="Helical" evidence="9">
    <location>
        <begin position="436"/>
        <end position="457"/>
    </location>
</feature>
<dbReference type="PROSITE" id="PS50850">
    <property type="entry name" value="MFS"/>
    <property type="match status" value="1"/>
</dbReference>
<dbReference type="Proteomes" id="UP000030701">
    <property type="component" value="Unassembled WGS sequence"/>
</dbReference>
<dbReference type="PANTHER" id="PTHR48022">
    <property type="entry name" value="PLASTIDIC GLUCOSE TRANSPORTER 4"/>
    <property type="match status" value="1"/>
</dbReference>
<feature type="transmembrane region" description="Helical" evidence="9">
    <location>
        <begin position="365"/>
        <end position="388"/>
    </location>
</feature>
<gene>
    <name evidence="11" type="ORF">FOTG_12275</name>
</gene>
<keyword evidence="7 9" id="KW-0472">Membrane</keyword>
<feature type="domain" description="Major facilitator superfamily (MFS) profile" evidence="10">
    <location>
        <begin position="28"/>
        <end position="488"/>
    </location>
</feature>
<reference evidence="11" key="1">
    <citation type="submission" date="2011-11" db="EMBL/GenBank/DDBJ databases">
        <title>The Genome Sequence of Fusarium oxysporum Cotton.</title>
        <authorList>
            <consortium name="The Broad Institute Genome Sequencing Platform"/>
            <person name="Ma L.-J."/>
            <person name="Gale L.R."/>
            <person name="Schwartz D.C."/>
            <person name="Zhou S."/>
            <person name="Corby-Kistler H."/>
            <person name="Young S.K."/>
            <person name="Zeng Q."/>
            <person name="Gargeya S."/>
            <person name="Fitzgerald M."/>
            <person name="Haas B."/>
            <person name="Abouelleil A."/>
            <person name="Alvarado L."/>
            <person name="Arachchi H.M."/>
            <person name="Berlin A."/>
            <person name="Brown A."/>
            <person name="Chapman S.B."/>
            <person name="Chen Z."/>
            <person name="Dunbar C."/>
            <person name="Freedman E."/>
            <person name="Gearin G."/>
            <person name="Goldberg J."/>
            <person name="Griggs A."/>
            <person name="Gujja S."/>
            <person name="Heiman D."/>
            <person name="Howarth C."/>
            <person name="Larson L."/>
            <person name="Lui A."/>
            <person name="MacDonald P.J.P."/>
            <person name="Montmayeur A."/>
            <person name="Murphy C."/>
            <person name="Neiman D."/>
            <person name="Pearson M."/>
            <person name="Priest M."/>
            <person name="Roberts A."/>
            <person name="Saif S."/>
            <person name="Shea T."/>
            <person name="Shenoy N."/>
            <person name="Sisk P."/>
            <person name="Stolte C."/>
            <person name="Sykes S."/>
            <person name="Wortman J."/>
            <person name="Nusbaum C."/>
            <person name="Birren B."/>
        </authorList>
    </citation>
    <scope>NUCLEOTIDE SEQUENCE [LARGE SCALE GENOMIC DNA]</scope>
    <source>
        <strain evidence="11">25433</strain>
    </source>
</reference>
<dbReference type="Pfam" id="PF00083">
    <property type="entry name" value="Sugar_tr"/>
    <property type="match status" value="1"/>
</dbReference>
<feature type="transmembrane region" description="Helical" evidence="9">
    <location>
        <begin position="142"/>
        <end position="162"/>
    </location>
</feature>
<dbReference type="EMBL" id="JH657959">
    <property type="protein sequence ID" value="EXM19832.1"/>
    <property type="molecule type" value="Genomic_DNA"/>
</dbReference>
<evidence type="ECO:0000256" key="7">
    <source>
        <dbReference type="ARBA" id="ARBA00023136"/>
    </source>
</evidence>
<name>X0LFC0_FUSOX</name>
<dbReference type="GO" id="GO:0005886">
    <property type="term" value="C:plasma membrane"/>
    <property type="evidence" value="ECO:0007669"/>
    <property type="project" value="TreeGrafter"/>
</dbReference>
<dbReference type="InterPro" id="IPR005828">
    <property type="entry name" value="MFS_sugar_transport-like"/>
</dbReference>
<keyword evidence="3 8" id="KW-0813">Transport</keyword>
<dbReference type="Gene3D" id="1.20.1250.20">
    <property type="entry name" value="MFS general substrate transporter like domains"/>
    <property type="match status" value="1"/>
</dbReference>
<evidence type="ECO:0000256" key="2">
    <source>
        <dbReference type="ARBA" id="ARBA00010992"/>
    </source>
</evidence>
<dbReference type="InterPro" id="IPR005829">
    <property type="entry name" value="Sugar_transporter_CS"/>
</dbReference>
<dbReference type="InterPro" id="IPR036259">
    <property type="entry name" value="MFS_trans_sf"/>
</dbReference>
<dbReference type="SUPFAM" id="SSF103473">
    <property type="entry name" value="MFS general substrate transporter"/>
    <property type="match status" value="1"/>
</dbReference>
<evidence type="ECO:0000256" key="1">
    <source>
        <dbReference type="ARBA" id="ARBA00004141"/>
    </source>
</evidence>
<dbReference type="PANTHER" id="PTHR48022:SF75">
    <property type="entry name" value="GALACTOSE TRANSPORTER-RELATED"/>
    <property type="match status" value="1"/>
</dbReference>
<dbReference type="InterPro" id="IPR003663">
    <property type="entry name" value="Sugar/inositol_transpt"/>
</dbReference>
<evidence type="ECO:0000256" key="5">
    <source>
        <dbReference type="ARBA" id="ARBA00022692"/>
    </source>
</evidence>
<dbReference type="InterPro" id="IPR020846">
    <property type="entry name" value="MFS_dom"/>
</dbReference>
<evidence type="ECO:0000256" key="6">
    <source>
        <dbReference type="ARBA" id="ARBA00022989"/>
    </source>
</evidence>
<dbReference type="PRINTS" id="PR00171">
    <property type="entry name" value="SUGRTRNSPORT"/>
</dbReference>
<organism evidence="11">
    <name type="scientific">Fusarium oxysporum f. sp. vasinfectum 25433</name>
    <dbReference type="NCBI Taxonomy" id="1089449"/>
    <lineage>
        <taxon>Eukaryota</taxon>
        <taxon>Fungi</taxon>
        <taxon>Dikarya</taxon>
        <taxon>Ascomycota</taxon>
        <taxon>Pezizomycotina</taxon>
        <taxon>Sordariomycetes</taxon>
        <taxon>Hypocreomycetidae</taxon>
        <taxon>Hypocreales</taxon>
        <taxon>Nectriaceae</taxon>
        <taxon>Fusarium</taxon>
        <taxon>Fusarium oxysporum species complex</taxon>
    </lineage>
</organism>
<evidence type="ECO:0000313" key="11">
    <source>
        <dbReference type="EMBL" id="EXM19832.1"/>
    </source>
</evidence>
<dbReference type="PROSITE" id="PS00216">
    <property type="entry name" value="SUGAR_TRANSPORT_1"/>
    <property type="match status" value="1"/>
</dbReference>
<evidence type="ECO:0000259" key="10">
    <source>
        <dbReference type="PROSITE" id="PS50850"/>
    </source>
</evidence>
<feature type="transmembrane region" description="Helical" evidence="9">
    <location>
        <begin position="205"/>
        <end position="228"/>
    </location>
</feature>
<feature type="transmembrane region" description="Helical" evidence="9">
    <location>
        <begin position="463"/>
        <end position="484"/>
    </location>
</feature>
<dbReference type="OrthoDB" id="5141738at2759"/>
<evidence type="ECO:0000256" key="9">
    <source>
        <dbReference type="SAM" id="Phobius"/>
    </source>
</evidence>
<accession>X0LFC0</accession>
<dbReference type="PROSITE" id="PS00217">
    <property type="entry name" value="SUGAR_TRANSPORT_2"/>
    <property type="match status" value="1"/>
</dbReference>
<feature type="transmembrane region" description="Helical" evidence="9">
    <location>
        <begin position="302"/>
        <end position="325"/>
    </location>
</feature>
<reference evidence="11" key="2">
    <citation type="submission" date="2012-05" db="EMBL/GenBank/DDBJ databases">
        <title>The Genome Annotation of Fusarium oxysporum Cotton.</title>
        <authorList>
            <consortium name="The Broad Institute Genomics Platform"/>
            <person name="Ma L.-J."/>
            <person name="Corby-Kistler H."/>
            <person name="Broz K."/>
            <person name="Gale L.R."/>
            <person name="Jonkers W."/>
            <person name="O'Donnell K."/>
            <person name="Ploetz R."/>
            <person name="Steinberg C."/>
            <person name="Schwartz D.C."/>
            <person name="VanEtten H."/>
            <person name="Zhou S."/>
            <person name="Young S.K."/>
            <person name="Zeng Q."/>
            <person name="Gargeya S."/>
            <person name="Fitzgerald M."/>
            <person name="Abouelleil A."/>
            <person name="Alvarado L."/>
            <person name="Chapman S.B."/>
            <person name="Gainer-Dewar J."/>
            <person name="Goldberg J."/>
            <person name="Griggs A."/>
            <person name="Gujja S."/>
            <person name="Hansen M."/>
            <person name="Howarth C."/>
            <person name="Imamovic A."/>
            <person name="Ireland A."/>
            <person name="Larimer J."/>
            <person name="McCowan C."/>
            <person name="Murphy C."/>
            <person name="Pearson M."/>
            <person name="Poon T.W."/>
            <person name="Priest M."/>
            <person name="Roberts A."/>
            <person name="Saif S."/>
            <person name="Shea T."/>
            <person name="Sykes S."/>
            <person name="Wortman J."/>
            <person name="Nusbaum C."/>
            <person name="Birren B."/>
        </authorList>
    </citation>
    <scope>NUCLEOTIDE SEQUENCE</scope>
    <source>
        <strain evidence="11">25433</strain>
    </source>
</reference>
<feature type="transmembrane region" description="Helical" evidence="9">
    <location>
        <begin position="115"/>
        <end position="136"/>
    </location>
</feature>
<keyword evidence="5 9" id="KW-0812">Transmembrane</keyword>
<feature type="transmembrane region" description="Helical" evidence="9">
    <location>
        <begin position="80"/>
        <end position="103"/>
    </location>
</feature>
<dbReference type="GO" id="GO:0005351">
    <property type="term" value="F:carbohydrate:proton symporter activity"/>
    <property type="evidence" value="ECO:0007669"/>
    <property type="project" value="TreeGrafter"/>
</dbReference>
<feature type="transmembrane region" description="Helical" evidence="9">
    <location>
        <begin position="337"/>
        <end position="358"/>
    </location>
</feature>
<evidence type="ECO:0000256" key="8">
    <source>
        <dbReference type="RuleBase" id="RU003346"/>
    </source>
</evidence>
<proteinExistence type="inferred from homology"/>
<keyword evidence="4" id="KW-0762">Sugar transport</keyword>
<dbReference type="CDD" id="cd17356">
    <property type="entry name" value="MFS_HXT"/>
    <property type="match status" value="1"/>
</dbReference>
<dbReference type="AlphaFoldDB" id="X0LFC0"/>
<evidence type="ECO:0000256" key="3">
    <source>
        <dbReference type="ARBA" id="ARBA00022448"/>
    </source>
</evidence>
<comment type="similarity">
    <text evidence="2 8">Belongs to the major facilitator superfamily. Sugar transporter (TC 2.A.1.1) family.</text>
</comment>
<sequence length="549" mass="60840">MTICLGTNLSLSTGQPAELRLWSWPSSPLLEAFCLAMILVSDTRTLGIIESDVTGQISAMLLFRDYVDRFAQTDDDGTKYWVPAIQGILVSLMSIGCLIGALSGSYTADWYGRRWSLTIFVVIFLLGNVIQITAMYSWVHMMIGRFIAGLGVGALSIGVPMFQSECAPREIRGAVVSSYQLMICFGILISNIVNYGVREIEDNDASWRIVIAIEMAFSIPLGLGVLACPESPRWLAMREDWDGVRTSLARLRGMMSDVKNPLVEDNIQEMRILLEEERKVGQGSWLECFGVRNKGPKVLYRTLLGMAVQFFQQWTGANYFFYYGATIFESAGIDDPILVQLILGAINVGMTFFGIYSAEKFGRRWPLIIGGLWQTAWLLIFASVGTAIDPEGSSTSGIVMIVSACMFIASFAVSWGPLGWVVVGEVFPLRTRAKQASLATASNWLANFLISFLTPFADAGISYAFGYVFAGMNLIGTIIVYFFLYESKTLSLEHIDMMYCLPDLKAWESAKWTPPGYVSREKKDESYFEEMAAGKDAEKVVVHSDSGVE</sequence>
<comment type="subcellular location">
    <subcellularLocation>
        <location evidence="1">Membrane</location>
        <topology evidence="1">Multi-pass membrane protein</topology>
    </subcellularLocation>
</comment>
<dbReference type="InterPro" id="IPR050360">
    <property type="entry name" value="MFS_Sugar_Transporters"/>
</dbReference>
<keyword evidence="6 9" id="KW-1133">Transmembrane helix</keyword>
<feature type="transmembrane region" description="Helical" evidence="9">
    <location>
        <begin position="400"/>
        <end position="424"/>
    </location>
</feature>
<evidence type="ECO:0000256" key="4">
    <source>
        <dbReference type="ARBA" id="ARBA00022597"/>
    </source>
</evidence>
<protein>
    <recommendedName>
        <fullName evidence="10">Major facilitator superfamily (MFS) profile domain-containing protein</fullName>
    </recommendedName>
</protein>
<feature type="transmembrane region" description="Helical" evidence="9">
    <location>
        <begin position="174"/>
        <end position="193"/>
    </location>
</feature>